<evidence type="ECO:0000256" key="3">
    <source>
        <dbReference type="ARBA" id="ARBA00022792"/>
    </source>
</evidence>
<protein>
    <recommendedName>
        <fullName evidence="9">NADH-ubiquinone oxidoreductase subunit B14.7</fullName>
    </recommendedName>
</protein>
<evidence type="ECO:0000313" key="8">
    <source>
        <dbReference type="Proteomes" id="UP000001396"/>
    </source>
</evidence>
<evidence type="ECO:0000256" key="1">
    <source>
        <dbReference type="ARBA" id="ARBA00004448"/>
    </source>
</evidence>
<dbReference type="PANTHER" id="PTHR21382:SF1">
    <property type="entry name" value="NADH DEHYDROGENASE [UBIQUINONE] 1 ALPHA SUBCOMPLEX SUBUNIT 11"/>
    <property type="match status" value="1"/>
</dbReference>
<sequence>MTAEESPMSKVVQTGIVGGAFGALAATNITYPKTPFVTQTTLPEFFRSTNSVFAKSITAGALLGLSYSAGKHFTKSIRQQDDMWNDVVGSLAAALTVGIYKSNIRITVGAALLFAPAIYAMKRVNFEIDDTASRNAVRINKEARTDLFLQTKLKELNSQDEALDTAL</sequence>
<dbReference type="InterPro" id="IPR039205">
    <property type="entry name" value="NDUFA11"/>
</dbReference>
<dbReference type="GO" id="GO:0005743">
    <property type="term" value="C:mitochondrial inner membrane"/>
    <property type="evidence" value="ECO:0007669"/>
    <property type="project" value="UniProtKB-SubCell"/>
</dbReference>
<name>D3BCE6_HETP5</name>
<dbReference type="PANTHER" id="PTHR21382">
    <property type="entry name" value="NADH-UBIQUINONE OXIDOREDUCTASE SUBUNIT"/>
    <property type="match status" value="1"/>
</dbReference>
<dbReference type="GeneID" id="31361654"/>
<dbReference type="OMA" id="DMINTEM"/>
<keyword evidence="6" id="KW-0472">Membrane</keyword>
<organism evidence="7 8">
    <name type="scientific">Heterostelium pallidum (strain ATCC 26659 / Pp 5 / PN500)</name>
    <name type="common">Cellular slime mold</name>
    <name type="synonym">Polysphondylium pallidum</name>
    <dbReference type="NCBI Taxonomy" id="670386"/>
    <lineage>
        <taxon>Eukaryota</taxon>
        <taxon>Amoebozoa</taxon>
        <taxon>Evosea</taxon>
        <taxon>Eumycetozoa</taxon>
        <taxon>Dictyostelia</taxon>
        <taxon>Acytosteliales</taxon>
        <taxon>Acytosteliaceae</taxon>
        <taxon>Heterostelium</taxon>
    </lineage>
</organism>
<keyword evidence="3" id="KW-0999">Mitochondrion inner membrane</keyword>
<dbReference type="GO" id="GO:0006120">
    <property type="term" value="P:mitochondrial electron transport, NADH to ubiquinone"/>
    <property type="evidence" value="ECO:0007669"/>
    <property type="project" value="InterPro"/>
</dbReference>
<reference evidence="7 8" key="1">
    <citation type="journal article" date="2011" name="Genome Res.">
        <title>Phylogeny-wide analysis of social amoeba genomes highlights ancient origins for complex intercellular communication.</title>
        <authorList>
            <person name="Heidel A.J."/>
            <person name="Lawal H.M."/>
            <person name="Felder M."/>
            <person name="Schilde C."/>
            <person name="Helps N.R."/>
            <person name="Tunggal B."/>
            <person name="Rivero F."/>
            <person name="John U."/>
            <person name="Schleicher M."/>
            <person name="Eichinger L."/>
            <person name="Platzer M."/>
            <person name="Noegel A.A."/>
            <person name="Schaap P."/>
            <person name="Gloeckner G."/>
        </authorList>
    </citation>
    <scope>NUCLEOTIDE SEQUENCE [LARGE SCALE GENOMIC DNA]</scope>
    <source>
        <strain evidence="8">ATCC 26659 / Pp 5 / PN500</strain>
    </source>
</reference>
<accession>D3BCE6</accession>
<proteinExistence type="predicted"/>
<dbReference type="AlphaFoldDB" id="D3BCE6"/>
<evidence type="ECO:0008006" key="9">
    <source>
        <dbReference type="Google" id="ProtNLM"/>
    </source>
</evidence>
<keyword evidence="2" id="KW-0812">Transmembrane</keyword>
<dbReference type="EMBL" id="ADBJ01000027">
    <property type="protein sequence ID" value="EFA80936.1"/>
    <property type="molecule type" value="Genomic_DNA"/>
</dbReference>
<dbReference type="Pfam" id="PF02466">
    <property type="entry name" value="Tim17"/>
    <property type="match status" value="1"/>
</dbReference>
<evidence type="ECO:0000256" key="6">
    <source>
        <dbReference type="ARBA" id="ARBA00023136"/>
    </source>
</evidence>
<evidence type="ECO:0000256" key="2">
    <source>
        <dbReference type="ARBA" id="ARBA00022692"/>
    </source>
</evidence>
<keyword evidence="4" id="KW-1133">Transmembrane helix</keyword>
<evidence type="ECO:0000256" key="4">
    <source>
        <dbReference type="ARBA" id="ARBA00022989"/>
    </source>
</evidence>
<dbReference type="GO" id="GO:0045271">
    <property type="term" value="C:respiratory chain complex I"/>
    <property type="evidence" value="ECO:0007669"/>
    <property type="project" value="InterPro"/>
</dbReference>
<comment type="subcellular location">
    <subcellularLocation>
        <location evidence="1">Mitochondrion inner membrane</location>
        <topology evidence="1">Multi-pass membrane protein</topology>
    </subcellularLocation>
</comment>
<evidence type="ECO:0000256" key="5">
    <source>
        <dbReference type="ARBA" id="ARBA00023128"/>
    </source>
</evidence>
<keyword evidence="5" id="KW-0496">Mitochondrion</keyword>
<gene>
    <name evidence="7" type="ORF">PPL_06171</name>
</gene>
<dbReference type="Proteomes" id="UP000001396">
    <property type="component" value="Unassembled WGS sequence"/>
</dbReference>
<evidence type="ECO:0000313" key="7">
    <source>
        <dbReference type="EMBL" id="EFA80936.1"/>
    </source>
</evidence>
<dbReference type="RefSeq" id="XP_020433054.1">
    <property type="nucleotide sequence ID" value="XM_020577034.1"/>
</dbReference>
<dbReference type="InParanoid" id="D3BCE6"/>
<comment type="caution">
    <text evidence="7">The sequence shown here is derived from an EMBL/GenBank/DDBJ whole genome shotgun (WGS) entry which is preliminary data.</text>
</comment>
<keyword evidence="8" id="KW-1185">Reference proteome</keyword>